<evidence type="ECO:0000313" key="1">
    <source>
        <dbReference type="EMBL" id="MDQ0301376.1"/>
    </source>
</evidence>
<comment type="caution">
    <text evidence="1">The sequence shown here is derived from an EMBL/GenBank/DDBJ whole genome shotgun (WGS) entry which is preliminary data.</text>
</comment>
<protein>
    <submittedName>
        <fullName evidence="1">Uncharacterized protein</fullName>
    </submittedName>
</protein>
<keyword evidence="2" id="KW-1185">Reference proteome</keyword>
<proteinExistence type="predicted"/>
<gene>
    <name evidence="1" type="ORF">J2S75_000387</name>
</gene>
<accession>A0ABU0B7N2</accession>
<dbReference type="Proteomes" id="UP001224682">
    <property type="component" value="Unassembled WGS sequence"/>
</dbReference>
<name>A0ABU0B7N2_9HYPH</name>
<organism evidence="1 2">
    <name type="scientific">Ancylobacter polymorphus</name>
    <dbReference type="NCBI Taxonomy" id="223390"/>
    <lineage>
        <taxon>Bacteria</taxon>
        <taxon>Pseudomonadati</taxon>
        <taxon>Pseudomonadota</taxon>
        <taxon>Alphaproteobacteria</taxon>
        <taxon>Hyphomicrobiales</taxon>
        <taxon>Xanthobacteraceae</taxon>
        <taxon>Ancylobacter</taxon>
    </lineage>
</organism>
<reference evidence="1 2" key="1">
    <citation type="submission" date="2023-07" db="EMBL/GenBank/DDBJ databases">
        <title>Genomic Encyclopedia of Type Strains, Phase IV (KMG-IV): sequencing the most valuable type-strain genomes for metagenomic binning, comparative biology and taxonomic classification.</title>
        <authorList>
            <person name="Goeker M."/>
        </authorList>
    </citation>
    <scope>NUCLEOTIDE SEQUENCE [LARGE SCALE GENOMIC DNA]</scope>
    <source>
        <strain evidence="1 2">DSM 2457</strain>
    </source>
</reference>
<sequence>MNPAAPIPPAKPIPPAAPHIQAAARRIFNGKKFATNVECLRVLYSLDMDAAGFARMFGGDVSMGQGAMSHATYAEVRAVQIEVEELRARRDMLADHWA</sequence>
<evidence type="ECO:0000313" key="2">
    <source>
        <dbReference type="Proteomes" id="UP001224682"/>
    </source>
</evidence>
<dbReference type="RefSeq" id="WP_307017677.1">
    <property type="nucleotide sequence ID" value="NZ_JAUSUI010000001.1"/>
</dbReference>
<dbReference type="EMBL" id="JAUSUI010000001">
    <property type="protein sequence ID" value="MDQ0301376.1"/>
    <property type="molecule type" value="Genomic_DNA"/>
</dbReference>